<keyword evidence="1" id="KW-0732">Signal</keyword>
<keyword evidence="3" id="KW-1185">Reference proteome</keyword>
<evidence type="ECO:0000256" key="1">
    <source>
        <dbReference type="SAM" id="SignalP"/>
    </source>
</evidence>
<feature type="chain" id="PRO_5046931392" evidence="1">
    <location>
        <begin position="19"/>
        <end position="254"/>
    </location>
</feature>
<accession>A0ABR0T4W5</accession>
<proteinExistence type="predicted"/>
<dbReference type="Proteomes" id="UP001341245">
    <property type="component" value="Unassembled WGS sequence"/>
</dbReference>
<reference evidence="2 3" key="1">
    <citation type="submission" date="2023-11" db="EMBL/GenBank/DDBJ databases">
        <title>Draft genome sequence and annotation of the polyextremotolerant black yeast-like fungus Aureobasidium pullulans NRRL 62042.</title>
        <authorList>
            <person name="Dielentheis-Frenken M.R.E."/>
            <person name="Wibberg D."/>
            <person name="Blank L.M."/>
            <person name="Tiso T."/>
        </authorList>
    </citation>
    <scope>NUCLEOTIDE SEQUENCE [LARGE SCALE GENOMIC DNA]</scope>
    <source>
        <strain evidence="2 3">NRRL 62042</strain>
    </source>
</reference>
<name>A0ABR0T4W5_AURPU</name>
<organism evidence="2 3">
    <name type="scientific">Aureobasidium pullulans</name>
    <name type="common">Black yeast</name>
    <name type="synonym">Pullularia pullulans</name>
    <dbReference type="NCBI Taxonomy" id="5580"/>
    <lineage>
        <taxon>Eukaryota</taxon>
        <taxon>Fungi</taxon>
        <taxon>Dikarya</taxon>
        <taxon>Ascomycota</taxon>
        <taxon>Pezizomycotina</taxon>
        <taxon>Dothideomycetes</taxon>
        <taxon>Dothideomycetidae</taxon>
        <taxon>Dothideales</taxon>
        <taxon>Saccotheciaceae</taxon>
        <taxon>Aureobasidium</taxon>
    </lineage>
</organism>
<feature type="signal peptide" evidence="1">
    <location>
        <begin position="1"/>
        <end position="18"/>
    </location>
</feature>
<gene>
    <name evidence="2" type="ORF">QM012_005509</name>
</gene>
<dbReference type="EMBL" id="JASGXD010000025">
    <property type="protein sequence ID" value="KAK5999384.1"/>
    <property type="molecule type" value="Genomic_DNA"/>
</dbReference>
<protein>
    <submittedName>
        <fullName evidence="2">Uncharacterized protein</fullName>
    </submittedName>
</protein>
<sequence length="254" mass="28189">MFSQALLLSSLLISRCSAHVVSHNRHVLGLHDSDTNTITSTDLSTETETMHETTTLSTTSLQTASVTDRSTLPSGDSTQVVTVSSTPTTTVTKSSVSTINIDQTYRTVTEKETVTTTAQLPQTKTRIEEVPAPKATCCTFSNSDGPYPKNLPESPVDITCLHPRWRQSFRRHIDPTLNNKSFCAMSTPMLHDFFIKVFNGACYHGEWPAKDRDDIAQENELHVKCFAGFMENLCGFHIITNTGHEIDDMCGKNW</sequence>
<evidence type="ECO:0000313" key="3">
    <source>
        <dbReference type="Proteomes" id="UP001341245"/>
    </source>
</evidence>
<evidence type="ECO:0000313" key="2">
    <source>
        <dbReference type="EMBL" id="KAK5999384.1"/>
    </source>
</evidence>
<comment type="caution">
    <text evidence="2">The sequence shown here is derived from an EMBL/GenBank/DDBJ whole genome shotgun (WGS) entry which is preliminary data.</text>
</comment>